<reference evidence="1" key="1">
    <citation type="submission" date="2020-08" db="EMBL/GenBank/DDBJ databases">
        <title>Multicomponent nature underlies the extraordinary mechanical properties of spider dragline silk.</title>
        <authorList>
            <person name="Kono N."/>
            <person name="Nakamura H."/>
            <person name="Mori M."/>
            <person name="Yoshida Y."/>
            <person name="Ohtoshi R."/>
            <person name="Malay A.D."/>
            <person name="Moran D.A.P."/>
            <person name="Tomita M."/>
            <person name="Numata K."/>
            <person name="Arakawa K."/>
        </authorList>
    </citation>
    <scope>NUCLEOTIDE SEQUENCE</scope>
</reference>
<accession>A0A8X6JTK3</accession>
<keyword evidence="2" id="KW-1185">Reference proteome</keyword>
<name>A0A8X6JTK3_NEPPI</name>
<dbReference type="AlphaFoldDB" id="A0A8X6JTK3"/>
<organism evidence="1 2">
    <name type="scientific">Nephila pilipes</name>
    <name type="common">Giant wood spider</name>
    <name type="synonym">Nephila maculata</name>
    <dbReference type="NCBI Taxonomy" id="299642"/>
    <lineage>
        <taxon>Eukaryota</taxon>
        <taxon>Metazoa</taxon>
        <taxon>Ecdysozoa</taxon>
        <taxon>Arthropoda</taxon>
        <taxon>Chelicerata</taxon>
        <taxon>Arachnida</taxon>
        <taxon>Araneae</taxon>
        <taxon>Araneomorphae</taxon>
        <taxon>Entelegynae</taxon>
        <taxon>Araneoidea</taxon>
        <taxon>Nephilidae</taxon>
        <taxon>Nephila</taxon>
    </lineage>
</organism>
<gene>
    <name evidence="1" type="ORF">NPIL_420221</name>
</gene>
<protein>
    <submittedName>
        <fullName evidence="1">Uncharacterized protein</fullName>
    </submittedName>
</protein>
<dbReference type="EMBL" id="BMAW01047005">
    <property type="protein sequence ID" value="GFS58461.1"/>
    <property type="molecule type" value="Genomic_DNA"/>
</dbReference>
<evidence type="ECO:0000313" key="2">
    <source>
        <dbReference type="Proteomes" id="UP000887013"/>
    </source>
</evidence>
<proteinExistence type="predicted"/>
<evidence type="ECO:0000313" key="1">
    <source>
        <dbReference type="EMBL" id="GFS58461.1"/>
    </source>
</evidence>
<dbReference type="Proteomes" id="UP000887013">
    <property type="component" value="Unassembled WGS sequence"/>
</dbReference>
<sequence>MGRKQRSRSPCLEVLPRWVGYPDKVIAMFCRNADFNCKPKNEPINNIAKKVCFNANELAMGNPPKRMIHLGGFIIG</sequence>
<comment type="caution">
    <text evidence="1">The sequence shown here is derived from an EMBL/GenBank/DDBJ whole genome shotgun (WGS) entry which is preliminary data.</text>
</comment>